<sequence>MALQQCRPVVAHCRHASRAFLVPSLRHYTSPTTTSTSSTGARTTAPSTTTTTTKTIETPEFFKIREGESKPRWKETPAQMKAPWQLDFAKNPKNKVWAVNNNPARLDEMYEKLLGPGGSRMLPEELKWLAVTHKSFDYGRRGFNDRLALMGRMTMLMEATKEIVSQGPQEGSMVPDQFDRTPVENQQLLSVDNLNIQGPKDVIAKEKLFSLADKVGLLDVVRWKPRLTRKLESSGVETVLNSAILGIVGALTLQHGSVVASQLVRERILAQLPQDS</sequence>
<dbReference type="Gene3D" id="1.10.1520.10">
    <property type="entry name" value="Ribonuclease III domain"/>
    <property type="match status" value="1"/>
</dbReference>
<dbReference type="GO" id="GO:0003735">
    <property type="term" value="F:structural constituent of ribosome"/>
    <property type="evidence" value="ECO:0007669"/>
    <property type="project" value="InterPro"/>
</dbReference>
<dbReference type="PANTHER" id="PTHR28160:SF1">
    <property type="entry name" value="LARGE RIBOSOMAL SUBUNIT PROTEIN ML57"/>
    <property type="match status" value="1"/>
</dbReference>
<evidence type="ECO:0000259" key="2">
    <source>
        <dbReference type="Pfam" id="PF14622"/>
    </source>
</evidence>
<dbReference type="InterPro" id="IPR036389">
    <property type="entry name" value="RNase_III_sf"/>
</dbReference>
<dbReference type="GO" id="GO:0032543">
    <property type="term" value="P:mitochondrial translation"/>
    <property type="evidence" value="ECO:0007669"/>
    <property type="project" value="InterPro"/>
</dbReference>
<feature type="domain" description="RNase III" evidence="2">
    <location>
        <begin position="124"/>
        <end position="271"/>
    </location>
</feature>
<dbReference type="AlphaFoldDB" id="A0A0M9VS13"/>
<gene>
    <name evidence="3" type="ORF">ESCO_005937</name>
</gene>
<evidence type="ECO:0000313" key="3">
    <source>
        <dbReference type="EMBL" id="KOS17215.1"/>
    </source>
</evidence>
<dbReference type="OrthoDB" id="2281895at2759"/>
<comment type="caution">
    <text evidence="3">The sequence shown here is derived from an EMBL/GenBank/DDBJ whole genome shotgun (WGS) entry which is preliminary data.</text>
</comment>
<dbReference type="InterPro" id="IPR040030">
    <property type="entry name" value="Ribosomal_mL57"/>
</dbReference>
<evidence type="ECO:0000256" key="1">
    <source>
        <dbReference type="SAM" id="MobiDB-lite"/>
    </source>
</evidence>
<name>A0A0M9VS13_ESCWE</name>
<dbReference type="PANTHER" id="PTHR28160">
    <property type="entry name" value="54S RIBOSOMAL PROTEIN L15, MITOCHONDRIAL"/>
    <property type="match status" value="1"/>
</dbReference>
<accession>A0A0M9VS13</accession>
<dbReference type="GO" id="GO:0005762">
    <property type="term" value="C:mitochondrial large ribosomal subunit"/>
    <property type="evidence" value="ECO:0007669"/>
    <property type="project" value="InterPro"/>
</dbReference>
<organism evidence="3 4">
    <name type="scientific">Escovopsis weberi</name>
    <dbReference type="NCBI Taxonomy" id="150374"/>
    <lineage>
        <taxon>Eukaryota</taxon>
        <taxon>Fungi</taxon>
        <taxon>Dikarya</taxon>
        <taxon>Ascomycota</taxon>
        <taxon>Pezizomycotina</taxon>
        <taxon>Sordariomycetes</taxon>
        <taxon>Hypocreomycetidae</taxon>
        <taxon>Hypocreales</taxon>
        <taxon>Hypocreaceae</taxon>
        <taxon>Escovopsis</taxon>
    </lineage>
</organism>
<reference evidence="3 4" key="1">
    <citation type="submission" date="2015-07" db="EMBL/GenBank/DDBJ databases">
        <title>The genome of the fungus Escovopsis weberi, a specialized disease agent of ant agriculture.</title>
        <authorList>
            <person name="de Man T.J."/>
            <person name="Stajich J.E."/>
            <person name="Kubicek C.P."/>
            <person name="Chenthamara K."/>
            <person name="Atanasova L."/>
            <person name="Druzhinina I.S."/>
            <person name="Birnbaum S."/>
            <person name="Barribeau S.M."/>
            <person name="Teiling C."/>
            <person name="Suen G."/>
            <person name="Currie C."/>
            <person name="Gerardo N.M."/>
        </authorList>
    </citation>
    <scope>NUCLEOTIDE SEQUENCE [LARGE SCALE GENOMIC DNA]</scope>
</reference>
<keyword evidence="3" id="KW-0687">Ribonucleoprotein</keyword>
<dbReference type="Pfam" id="PF14622">
    <property type="entry name" value="Ribonucleas_3_3"/>
    <property type="match status" value="1"/>
</dbReference>
<proteinExistence type="predicted"/>
<dbReference type="Proteomes" id="UP000053831">
    <property type="component" value="Unassembled WGS sequence"/>
</dbReference>
<dbReference type="STRING" id="150374.A0A0M9VS13"/>
<feature type="region of interest" description="Disordered" evidence="1">
    <location>
        <begin position="29"/>
        <end position="51"/>
    </location>
</feature>
<dbReference type="GO" id="GO:0004525">
    <property type="term" value="F:ribonuclease III activity"/>
    <property type="evidence" value="ECO:0007669"/>
    <property type="project" value="InterPro"/>
</dbReference>
<protein>
    <submittedName>
        <fullName evidence="3">54S ribosomal protein L15</fullName>
    </submittedName>
</protein>
<dbReference type="FunFam" id="1.10.1520.10:FF:000018">
    <property type="entry name" value="RNase III domain protein"/>
    <property type="match status" value="1"/>
</dbReference>
<keyword evidence="4" id="KW-1185">Reference proteome</keyword>
<dbReference type="InterPro" id="IPR000999">
    <property type="entry name" value="RNase_III_dom"/>
</dbReference>
<dbReference type="GO" id="GO:0006396">
    <property type="term" value="P:RNA processing"/>
    <property type="evidence" value="ECO:0007669"/>
    <property type="project" value="InterPro"/>
</dbReference>
<keyword evidence="3" id="KW-0689">Ribosomal protein</keyword>
<evidence type="ECO:0000313" key="4">
    <source>
        <dbReference type="Proteomes" id="UP000053831"/>
    </source>
</evidence>
<dbReference type="EMBL" id="LGSR01000028">
    <property type="protein sequence ID" value="KOS17215.1"/>
    <property type="molecule type" value="Genomic_DNA"/>
</dbReference>